<keyword evidence="2" id="KW-1185">Reference proteome</keyword>
<gene>
    <name evidence="1" type="ORF">RHMOL_Rhmol10G0180300</name>
</gene>
<protein>
    <submittedName>
        <fullName evidence="1">Uncharacterized protein</fullName>
    </submittedName>
</protein>
<dbReference type="Proteomes" id="UP001062846">
    <property type="component" value="Chromosome 10"/>
</dbReference>
<proteinExistence type="predicted"/>
<organism evidence="1 2">
    <name type="scientific">Rhododendron molle</name>
    <name type="common">Chinese azalea</name>
    <name type="synonym">Azalea mollis</name>
    <dbReference type="NCBI Taxonomy" id="49168"/>
    <lineage>
        <taxon>Eukaryota</taxon>
        <taxon>Viridiplantae</taxon>
        <taxon>Streptophyta</taxon>
        <taxon>Embryophyta</taxon>
        <taxon>Tracheophyta</taxon>
        <taxon>Spermatophyta</taxon>
        <taxon>Magnoliopsida</taxon>
        <taxon>eudicotyledons</taxon>
        <taxon>Gunneridae</taxon>
        <taxon>Pentapetalae</taxon>
        <taxon>asterids</taxon>
        <taxon>Ericales</taxon>
        <taxon>Ericaceae</taxon>
        <taxon>Ericoideae</taxon>
        <taxon>Rhodoreae</taxon>
        <taxon>Rhododendron</taxon>
    </lineage>
</organism>
<evidence type="ECO:0000313" key="2">
    <source>
        <dbReference type="Proteomes" id="UP001062846"/>
    </source>
</evidence>
<evidence type="ECO:0000313" key="1">
    <source>
        <dbReference type="EMBL" id="KAI8535518.1"/>
    </source>
</evidence>
<sequence length="176" mass="20123">MDWWFCLVVVVVVVVGGESSVAGTNVTYDGRSLIIDGKRKLLFSGSIHYPRSTPEMWPSLIAKAKEGGLEVIQTYVFWNLHEPQPGQYDFSGRYDLVKFIKEIQAQGLYACLRIGPFVESEWTYGGLPFWLHDISGIVYRSDNEPFKVILHNIIFQKHSRACAHAHDLKYKETNLE</sequence>
<reference evidence="1" key="1">
    <citation type="submission" date="2022-02" db="EMBL/GenBank/DDBJ databases">
        <title>Plant Genome Project.</title>
        <authorList>
            <person name="Zhang R.-G."/>
        </authorList>
    </citation>
    <scope>NUCLEOTIDE SEQUENCE</scope>
    <source>
        <strain evidence="1">AT1</strain>
    </source>
</reference>
<name>A0ACC0M380_RHOML</name>
<dbReference type="EMBL" id="CM046397">
    <property type="protein sequence ID" value="KAI8535518.1"/>
    <property type="molecule type" value="Genomic_DNA"/>
</dbReference>
<comment type="caution">
    <text evidence="1">The sequence shown here is derived from an EMBL/GenBank/DDBJ whole genome shotgun (WGS) entry which is preliminary data.</text>
</comment>
<accession>A0ACC0M380</accession>